<dbReference type="AlphaFoldDB" id="A0A9W9K464"/>
<keyword evidence="1" id="KW-0732">Signal</keyword>
<gene>
    <name evidence="2" type="ORF">NUU61_007030</name>
</gene>
<proteinExistence type="predicted"/>
<dbReference type="EMBL" id="JAPMSZ010000009">
    <property type="protein sequence ID" value="KAJ5092160.1"/>
    <property type="molecule type" value="Genomic_DNA"/>
</dbReference>
<evidence type="ECO:0000313" key="2">
    <source>
        <dbReference type="EMBL" id="KAJ5092160.1"/>
    </source>
</evidence>
<keyword evidence="3" id="KW-1185">Reference proteome</keyword>
<name>A0A9W9K464_9EURO</name>
<organism evidence="2 3">
    <name type="scientific">Penicillium alfredii</name>
    <dbReference type="NCBI Taxonomy" id="1506179"/>
    <lineage>
        <taxon>Eukaryota</taxon>
        <taxon>Fungi</taxon>
        <taxon>Dikarya</taxon>
        <taxon>Ascomycota</taxon>
        <taxon>Pezizomycotina</taxon>
        <taxon>Eurotiomycetes</taxon>
        <taxon>Eurotiomycetidae</taxon>
        <taxon>Eurotiales</taxon>
        <taxon>Aspergillaceae</taxon>
        <taxon>Penicillium</taxon>
    </lineage>
</organism>
<feature type="signal peptide" evidence="1">
    <location>
        <begin position="1"/>
        <end position="25"/>
    </location>
</feature>
<protein>
    <recommendedName>
        <fullName evidence="4">Domain of unknown function WSN domain-containing protein</fullName>
    </recommendedName>
</protein>
<evidence type="ECO:0008006" key="4">
    <source>
        <dbReference type="Google" id="ProtNLM"/>
    </source>
</evidence>
<sequence>MVGIRFLLFFVFGVIGLFFSPMVQSAPIGSPDGLTRQQSRSTISHGISARTNDLQARGWKDNLRKLEQAAGKSSKTLEGNLKKIEDMANKGTKAAQDAANNLAQTLPKDFQNIADGLKGASVKKLQDLGRLNKDSYSKFEKIASLSAANLKPLMEGPPDKLEKFLEAVSIDDLDELSQTSGDIKNAIPRYESLLNDAMYQETREKKVHPATAKSLDEQATKLQGLFDNFYKIGKKITDQELKSGLIRRRQDSIVVTFEVPKDLDEVKLNAMFDRVDNLMNKFNNKLSDVKNELDWMTVGEVTGNLKKQYQKGQVLGEVNDGNGSTLLLDETDTADC</sequence>
<feature type="chain" id="PRO_5040927492" description="Domain of unknown function WSN domain-containing protein" evidence="1">
    <location>
        <begin position="26"/>
        <end position="336"/>
    </location>
</feature>
<reference evidence="2" key="1">
    <citation type="submission" date="2022-11" db="EMBL/GenBank/DDBJ databases">
        <authorList>
            <person name="Petersen C."/>
        </authorList>
    </citation>
    <scope>NUCLEOTIDE SEQUENCE</scope>
    <source>
        <strain evidence="2">IBT 34128</strain>
    </source>
</reference>
<dbReference type="GeneID" id="81396724"/>
<evidence type="ECO:0000313" key="3">
    <source>
        <dbReference type="Proteomes" id="UP001141434"/>
    </source>
</evidence>
<reference evidence="2" key="2">
    <citation type="journal article" date="2023" name="IMA Fungus">
        <title>Comparative genomic study of the Penicillium genus elucidates a diverse pangenome and 15 lateral gene transfer events.</title>
        <authorList>
            <person name="Petersen C."/>
            <person name="Sorensen T."/>
            <person name="Nielsen M.R."/>
            <person name="Sondergaard T.E."/>
            <person name="Sorensen J.L."/>
            <person name="Fitzpatrick D.A."/>
            <person name="Frisvad J.C."/>
            <person name="Nielsen K.L."/>
        </authorList>
    </citation>
    <scope>NUCLEOTIDE SEQUENCE</scope>
    <source>
        <strain evidence="2">IBT 34128</strain>
    </source>
</reference>
<evidence type="ECO:0000256" key="1">
    <source>
        <dbReference type="SAM" id="SignalP"/>
    </source>
</evidence>
<comment type="caution">
    <text evidence="2">The sequence shown here is derived from an EMBL/GenBank/DDBJ whole genome shotgun (WGS) entry which is preliminary data.</text>
</comment>
<dbReference type="RefSeq" id="XP_056510355.1">
    <property type="nucleotide sequence ID" value="XM_056657555.1"/>
</dbReference>
<dbReference type="Proteomes" id="UP001141434">
    <property type="component" value="Unassembled WGS sequence"/>
</dbReference>
<accession>A0A9W9K464</accession>